<gene>
    <name evidence="1" type="ORF">Amon02_000996300</name>
</gene>
<sequence length="405" mass="45286">MERYPTEISSILAPLVIVQGLGQDGLPEGTVHNPDSATSSSTDKTLTTDKSWKLPSSNRKESSIFCDLDDPTLKDNYEIIDRKIPMVQAASGLELVSLLNSYNVGDNYWLLDNNKEYMKQLNYNIKFIGNRFVLPKTNKRTPPVASPASIPTSPVLGSSALSSPSIGPSPSIFTSASTKTYSSSILSPFNADSEFFNSLLPIEWIQRYREQRPFVFISVHELATKDDNIDLTVADTELANEISRIKSQCTSNNVKHLSIILCSKSIALNPELDERVAQLRKVTSLPARSGLLFLPAGTQREVENFAASVAHLIKPWAVEYFNALEKKFKKRTLQNLEYPEKSWLARQALKSAIAAEMKGISDYSTKAMEYCYEKLIDATRQLDMLISSWVIVTRLIRNLTFISKT</sequence>
<comment type="caution">
    <text evidence="1">The sequence shown here is derived from an EMBL/GenBank/DDBJ whole genome shotgun (WGS) entry which is preliminary data.</text>
</comment>
<name>A0ACB5TW23_AMBMO</name>
<organism evidence="1 2">
    <name type="scientific">Ambrosiozyma monospora</name>
    <name type="common">Yeast</name>
    <name type="synonym">Endomycopsis monosporus</name>
    <dbReference type="NCBI Taxonomy" id="43982"/>
    <lineage>
        <taxon>Eukaryota</taxon>
        <taxon>Fungi</taxon>
        <taxon>Dikarya</taxon>
        <taxon>Ascomycota</taxon>
        <taxon>Saccharomycotina</taxon>
        <taxon>Pichiomycetes</taxon>
        <taxon>Pichiales</taxon>
        <taxon>Pichiaceae</taxon>
        <taxon>Ambrosiozyma</taxon>
    </lineage>
</organism>
<keyword evidence="2" id="KW-1185">Reference proteome</keyword>
<evidence type="ECO:0000313" key="2">
    <source>
        <dbReference type="Proteomes" id="UP001165064"/>
    </source>
</evidence>
<reference evidence="1" key="1">
    <citation type="submission" date="2023-04" db="EMBL/GenBank/DDBJ databases">
        <title>Ambrosiozyma monospora NBRC 10751.</title>
        <authorList>
            <person name="Ichikawa N."/>
            <person name="Sato H."/>
            <person name="Tonouchi N."/>
        </authorList>
    </citation>
    <scope>NUCLEOTIDE SEQUENCE</scope>
    <source>
        <strain evidence="1">NBRC 10751</strain>
    </source>
</reference>
<dbReference type="EMBL" id="BSXS01009721">
    <property type="protein sequence ID" value="GME96351.1"/>
    <property type="molecule type" value="Genomic_DNA"/>
</dbReference>
<protein>
    <submittedName>
        <fullName evidence="1">Unnamed protein product</fullName>
    </submittedName>
</protein>
<proteinExistence type="predicted"/>
<dbReference type="Proteomes" id="UP001165064">
    <property type="component" value="Unassembled WGS sequence"/>
</dbReference>
<evidence type="ECO:0000313" key="1">
    <source>
        <dbReference type="EMBL" id="GME96351.1"/>
    </source>
</evidence>
<accession>A0ACB5TW23</accession>